<name>A0ABV5PRM0_9ACTN</name>
<comment type="caution">
    <text evidence="2">The sequence shown here is derived from an EMBL/GenBank/DDBJ whole genome shotgun (WGS) entry which is preliminary data.</text>
</comment>
<feature type="region of interest" description="Disordered" evidence="1">
    <location>
        <begin position="82"/>
        <end position="105"/>
    </location>
</feature>
<dbReference type="EMBL" id="JBHMCE010000001">
    <property type="protein sequence ID" value="MFB9525744.1"/>
    <property type="molecule type" value="Genomic_DNA"/>
</dbReference>
<proteinExistence type="predicted"/>
<evidence type="ECO:0000313" key="2">
    <source>
        <dbReference type="EMBL" id="MFB9525744.1"/>
    </source>
</evidence>
<evidence type="ECO:0000256" key="1">
    <source>
        <dbReference type="SAM" id="MobiDB-lite"/>
    </source>
</evidence>
<keyword evidence="3" id="KW-1185">Reference proteome</keyword>
<reference evidence="2 3" key="1">
    <citation type="submission" date="2024-09" db="EMBL/GenBank/DDBJ databases">
        <authorList>
            <person name="Sun Q."/>
            <person name="Mori K."/>
        </authorList>
    </citation>
    <scope>NUCLEOTIDE SEQUENCE [LARGE SCALE GENOMIC DNA]</scope>
    <source>
        <strain evidence="2 3">JCM 3323</strain>
    </source>
</reference>
<sequence>MSFGNFARKVRDTTLPYRHRVSSLRSCVQLYRPIGFKATLSFLEAEAGRFRTDEAALLRALSTLEASRAAWQAELRTYAAARRHAKKRGRRSPHPTDANPNTPAHWYGARRQAALHAVRFWHRRRLAALIDDDDPTSQSLAECVQACLDADGHLTLVQRRLLISCIDQLATRLKPVRWNDNSTDYFRTRDLLTVARHLETATSLP</sequence>
<accession>A0ABV5PRM0</accession>
<protein>
    <submittedName>
        <fullName evidence="2">Uncharacterized protein</fullName>
    </submittedName>
</protein>
<gene>
    <name evidence="2" type="ORF">ACFFRN_03840</name>
</gene>
<dbReference type="RefSeq" id="WP_346125913.1">
    <property type="nucleotide sequence ID" value="NZ_BAAAXC010000015.1"/>
</dbReference>
<feature type="compositionally biased region" description="Basic residues" evidence="1">
    <location>
        <begin position="82"/>
        <end position="93"/>
    </location>
</feature>
<dbReference type="Proteomes" id="UP001589646">
    <property type="component" value="Unassembled WGS sequence"/>
</dbReference>
<organism evidence="2 3">
    <name type="scientific">Nonomuraea roseola</name>
    <dbReference type="NCBI Taxonomy" id="46179"/>
    <lineage>
        <taxon>Bacteria</taxon>
        <taxon>Bacillati</taxon>
        <taxon>Actinomycetota</taxon>
        <taxon>Actinomycetes</taxon>
        <taxon>Streptosporangiales</taxon>
        <taxon>Streptosporangiaceae</taxon>
        <taxon>Nonomuraea</taxon>
    </lineage>
</organism>
<evidence type="ECO:0000313" key="3">
    <source>
        <dbReference type="Proteomes" id="UP001589646"/>
    </source>
</evidence>